<accession>A0A8S1RM51</accession>
<evidence type="ECO:0000313" key="2">
    <source>
        <dbReference type="Proteomes" id="UP000692954"/>
    </source>
</evidence>
<evidence type="ECO:0008006" key="3">
    <source>
        <dbReference type="Google" id="ProtNLM"/>
    </source>
</evidence>
<evidence type="ECO:0000313" key="1">
    <source>
        <dbReference type="EMBL" id="CAD8129328.1"/>
    </source>
</evidence>
<organism evidence="1 2">
    <name type="scientific">Paramecium sonneborni</name>
    <dbReference type="NCBI Taxonomy" id="65129"/>
    <lineage>
        <taxon>Eukaryota</taxon>
        <taxon>Sar</taxon>
        <taxon>Alveolata</taxon>
        <taxon>Ciliophora</taxon>
        <taxon>Intramacronucleata</taxon>
        <taxon>Oligohymenophorea</taxon>
        <taxon>Peniculida</taxon>
        <taxon>Parameciidae</taxon>
        <taxon>Paramecium</taxon>
    </lineage>
</organism>
<protein>
    <recommendedName>
        <fullName evidence="3">Protein kinase domain-containing protein</fullName>
    </recommendedName>
</protein>
<comment type="caution">
    <text evidence="1">The sequence shown here is derived from an EMBL/GenBank/DDBJ whole genome shotgun (WGS) entry which is preliminary data.</text>
</comment>
<dbReference type="Proteomes" id="UP000692954">
    <property type="component" value="Unassembled WGS sequence"/>
</dbReference>
<proteinExistence type="predicted"/>
<sequence>MGEKRIEKYLFNINHKIGEASYATVFKGINEKTGENVAIKMKLFSFYLENCLL</sequence>
<keyword evidence="2" id="KW-1185">Reference proteome</keyword>
<dbReference type="AlphaFoldDB" id="A0A8S1RM51"/>
<dbReference type="EMBL" id="CAJJDN010000216">
    <property type="protein sequence ID" value="CAD8129328.1"/>
    <property type="molecule type" value="Genomic_DNA"/>
</dbReference>
<dbReference type="OrthoDB" id="40902at2759"/>
<name>A0A8S1RM51_9CILI</name>
<gene>
    <name evidence="1" type="ORF">PSON_ATCC_30995.1.T2160017</name>
</gene>
<reference evidence="1" key="1">
    <citation type="submission" date="2021-01" db="EMBL/GenBank/DDBJ databases">
        <authorList>
            <consortium name="Genoscope - CEA"/>
            <person name="William W."/>
        </authorList>
    </citation>
    <scope>NUCLEOTIDE SEQUENCE</scope>
</reference>